<feature type="transmembrane region" description="Helical" evidence="7">
    <location>
        <begin position="269"/>
        <end position="287"/>
    </location>
</feature>
<keyword evidence="10" id="KW-1185">Reference proteome</keyword>
<keyword evidence="2 7" id="KW-0813">Transport</keyword>
<feature type="transmembrane region" description="Helical" evidence="7">
    <location>
        <begin position="136"/>
        <end position="156"/>
    </location>
</feature>
<keyword evidence="3" id="KW-1003">Cell membrane</keyword>
<comment type="subcellular location">
    <subcellularLocation>
        <location evidence="1 7">Cell membrane</location>
        <topology evidence="1 7">Multi-pass membrane protein</topology>
    </subcellularLocation>
</comment>
<feature type="transmembrane region" description="Helical" evidence="7">
    <location>
        <begin position="162"/>
        <end position="179"/>
    </location>
</feature>
<dbReference type="SUPFAM" id="SSF161098">
    <property type="entry name" value="MetI-like"/>
    <property type="match status" value="1"/>
</dbReference>
<keyword evidence="5 7" id="KW-1133">Transmembrane helix</keyword>
<protein>
    <submittedName>
        <fullName evidence="9">ABC transporter permease</fullName>
    </submittedName>
</protein>
<gene>
    <name evidence="9" type="ORF">QSV35_04360</name>
</gene>
<comment type="similarity">
    <text evidence="7">Belongs to the binding-protein-dependent transport system permease family.</text>
</comment>
<dbReference type="InterPro" id="IPR050366">
    <property type="entry name" value="BP-dependent_transpt_permease"/>
</dbReference>
<keyword evidence="4 7" id="KW-0812">Transmembrane</keyword>
<accession>A0ABT7MVT8</accession>
<sequence length="298" mass="30475">MTSLSADEHMTTLSADGQMLAREARRLHRTGSLGASGWTAVGVLVAVAAMAILAPVLAPQDPNAVDLSAAYEGSGAAHLLGADASGRDLLSRLIWGSQTALLGPFLVVAASTLIGVIVALAAVWFGGWFDQASVRVIDAVFAFPGLLLAILATALFGAGLGAAVAALAIAYIPYIARIVRSAALRERNLPYVAALRVQGVHGLWISLKHILPNVAGLIVANATLAFGFALMDLAGLSFIGLGVQPPTADWGAMVGSGMAGVLQGHPQEALYASALIVATVAAVNVLGDRLTERSEARA</sequence>
<organism evidence="9 10">
    <name type="scientific">Microbacterium candidum</name>
    <dbReference type="NCBI Taxonomy" id="3041922"/>
    <lineage>
        <taxon>Bacteria</taxon>
        <taxon>Bacillati</taxon>
        <taxon>Actinomycetota</taxon>
        <taxon>Actinomycetes</taxon>
        <taxon>Micrococcales</taxon>
        <taxon>Microbacteriaceae</taxon>
        <taxon>Microbacterium</taxon>
    </lineage>
</organism>
<evidence type="ECO:0000256" key="5">
    <source>
        <dbReference type="ARBA" id="ARBA00022989"/>
    </source>
</evidence>
<evidence type="ECO:0000256" key="7">
    <source>
        <dbReference type="RuleBase" id="RU363032"/>
    </source>
</evidence>
<name>A0ABT7MVT8_9MICO</name>
<dbReference type="EMBL" id="JASXSZ010000001">
    <property type="protein sequence ID" value="MDL9978556.1"/>
    <property type="molecule type" value="Genomic_DNA"/>
</dbReference>
<feature type="domain" description="ABC transmembrane type-1" evidence="8">
    <location>
        <begin position="97"/>
        <end position="287"/>
    </location>
</feature>
<evidence type="ECO:0000256" key="1">
    <source>
        <dbReference type="ARBA" id="ARBA00004651"/>
    </source>
</evidence>
<dbReference type="RefSeq" id="WP_286287076.1">
    <property type="nucleotide sequence ID" value="NZ_JASXSZ010000001.1"/>
</dbReference>
<proteinExistence type="inferred from homology"/>
<reference evidence="9 10" key="1">
    <citation type="submission" date="2023-06" db="EMBL/GenBank/DDBJ databases">
        <title>Microbacterium sp. nov., isolated from a waste landfill.</title>
        <authorList>
            <person name="Wen W."/>
        </authorList>
    </citation>
    <scope>NUCLEOTIDE SEQUENCE [LARGE SCALE GENOMIC DNA]</scope>
    <source>
        <strain evidence="9 10">ASV49</strain>
    </source>
</reference>
<feature type="transmembrane region" description="Helical" evidence="7">
    <location>
        <begin position="35"/>
        <end position="58"/>
    </location>
</feature>
<dbReference type="PANTHER" id="PTHR43386:SF1">
    <property type="entry name" value="D,D-DIPEPTIDE TRANSPORT SYSTEM PERMEASE PROTEIN DDPC-RELATED"/>
    <property type="match status" value="1"/>
</dbReference>
<dbReference type="InterPro" id="IPR000515">
    <property type="entry name" value="MetI-like"/>
</dbReference>
<evidence type="ECO:0000256" key="2">
    <source>
        <dbReference type="ARBA" id="ARBA00022448"/>
    </source>
</evidence>
<keyword evidence="6 7" id="KW-0472">Membrane</keyword>
<dbReference type="CDD" id="cd06261">
    <property type="entry name" value="TM_PBP2"/>
    <property type="match status" value="1"/>
</dbReference>
<evidence type="ECO:0000256" key="3">
    <source>
        <dbReference type="ARBA" id="ARBA00022475"/>
    </source>
</evidence>
<evidence type="ECO:0000256" key="4">
    <source>
        <dbReference type="ARBA" id="ARBA00022692"/>
    </source>
</evidence>
<feature type="transmembrane region" description="Helical" evidence="7">
    <location>
        <begin position="214"/>
        <end position="241"/>
    </location>
</feature>
<evidence type="ECO:0000256" key="6">
    <source>
        <dbReference type="ARBA" id="ARBA00023136"/>
    </source>
</evidence>
<evidence type="ECO:0000313" key="9">
    <source>
        <dbReference type="EMBL" id="MDL9978556.1"/>
    </source>
</evidence>
<evidence type="ECO:0000259" key="8">
    <source>
        <dbReference type="PROSITE" id="PS50928"/>
    </source>
</evidence>
<dbReference type="PROSITE" id="PS50928">
    <property type="entry name" value="ABC_TM1"/>
    <property type="match status" value="1"/>
</dbReference>
<dbReference type="Pfam" id="PF00528">
    <property type="entry name" value="BPD_transp_1"/>
    <property type="match status" value="1"/>
</dbReference>
<evidence type="ECO:0000313" key="10">
    <source>
        <dbReference type="Proteomes" id="UP001235064"/>
    </source>
</evidence>
<dbReference type="Proteomes" id="UP001235064">
    <property type="component" value="Unassembled WGS sequence"/>
</dbReference>
<dbReference type="InterPro" id="IPR035906">
    <property type="entry name" value="MetI-like_sf"/>
</dbReference>
<dbReference type="Gene3D" id="1.10.3720.10">
    <property type="entry name" value="MetI-like"/>
    <property type="match status" value="1"/>
</dbReference>
<dbReference type="PANTHER" id="PTHR43386">
    <property type="entry name" value="OLIGOPEPTIDE TRANSPORT SYSTEM PERMEASE PROTEIN APPC"/>
    <property type="match status" value="1"/>
</dbReference>
<feature type="transmembrane region" description="Helical" evidence="7">
    <location>
        <begin position="101"/>
        <end position="124"/>
    </location>
</feature>
<comment type="caution">
    <text evidence="9">The sequence shown here is derived from an EMBL/GenBank/DDBJ whole genome shotgun (WGS) entry which is preliminary data.</text>
</comment>